<feature type="compositionally biased region" description="Basic residues" evidence="8">
    <location>
        <begin position="111"/>
        <end position="121"/>
    </location>
</feature>
<feature type="non-terminal residue" evidence="10">
    <location>
        <position position="530"/>
    </location>
</feature>
<sequence>EEMRTEARRKNLLILILHYLMEEGYIDAANALEQETKLGLRGFEVCDNIDLETILMEYESYYFVKFQKYPKITKKVLDTGSILKKTKRCKSFSGHDFLYCRAGSSSQTLPRIKHQTVRRPLSKTSPGRTTELKSSTKESPKQNNDSTVTLEQSDFGLSISAINKTGGGESTHPRRGQIIDFRGMIRDAIKVPSNEIALNSLNCDPDPSERLLKPLSAFIGMTGEMRELATVVSKDIYLHNLNVKWDDIIGLDAAKRLVKEAVVYPIRYPQLFTGILSPWKGLLLYGPPGTGKTLLAKAVATECNTTFFNISASTIVSKWRGDSEKLVRVLFELARYHAPSTIFLDELESVMSQRGTVTGGEHEGSRRMKTELLVQMDGLARSDDLVFVLAASNLPWELDSAMLRRLEKRILVDLPSKEARQAMIQHWLPPLSNSGGVELRTDLDYGLLGQETDGYSGSDIKLVCKEAAMRPVRKIFNALENHQPGNSNLPMIRLDTITTADFLDVIAHTKPSAKNLSQKYTAWQREFESV</sequence>
<evidence type="ECO:0000256" key="6">
    <source>
        <dbReference type="ARBA" id="ARBA00023212"/>
    </source>
</evidence>
<evidence type="ECO:0000256" key="3">
    <source>
        <dbReference type="ARBA" id="ARBA00022701"/>
    </source>
</evidence>
<evidence type="ECO:0000256" key="2">
    <source>
        <dbReference type="ARBA" id="ARBA00022490"/>
    </source>
</evidence>
<keyword evidence="3" id="KW-0493">Microtubule</keyword>
<dbReference type="GO" id="GO:0005874">
    <property type="term" value="C:microtubule"/>
    <property type="evidence" value="ECO:0007669"/>
    <property type="project" value="UniProtKB-KW"/>
</dbReference>
<feature type="non-terminal residue" evidence="10">
    <location>
        <position position="1"/>
    </location>
</feature>
<accession>A0A7K8N9U4</accession>
<comment type="subcellular location">
    <subcellularLocation>
        <location evidence="1">Cytoplasm</location>
        <location evidence="1">Cytoskeleton</location>
        <location evidence="1">Spindle pole</location>
    </subcellularLocation>
</comment>
<dbReference type="Pfam" id="PF00004">
    <property type="entry name" value="AAA"/>
    <property type="match status" value="1"/>
</dbReference>
<protein>
    <submittedName>
        <fullName evidence="10">KATL2 protein</fullName>
    </submittedName>
</protein>
<keyword evidence="5" id="KW-0067">ATP-binding</keyword>
<evidence type="ECO:0000256" key="1">
    <source>
        <dbReference type="ARBA" id="ARBA00004647"/>
    </source>
</evidence>
<dbReference type="InterPro" id="IPR041569">
    <property type="entry name" value="AAA_lid_3"/>
</dbReference>
<dbReference type="FunFam" id="3.40.50.300:FF:000434">
    <property type="entry name" value="Katanin p60 ATPase-containing subunit A-like 2"/>
    <property type="match status" value="1"/>
</dbReference>
<evidence type="ECO:0000256" key="4">
    <source>
        <dbReference type="ARBA" id="ARBA00022741"/>
    </source>
</evidence>
<organism evidence="10 11">
    <name type="scientific">Casuarius casuarius</name>
    <name type="common">Southern cassowary</name>
    <name type="synonym">Struthio casuarius</name>
    <dbReference type="NCBI Taxonomy" id="8787"/>
    <lineage>
        <taxon>Eukaryota</taxon>
        <taxon>Metazoa</taxon>
        <taxon>Chordata</taxon>
        <taxon>Craniata</taxon>
        <taxon>Vertebrata</taxon>
        <taxon>Euteleostomi</taxon>
        <taxon>Archelosauria</taxon>
        <taxon>Archosauria</taxon>
        <taxon>Dinosauria</taxon>
        <taxon>Saurischia</taxon>
        <taxon>Theropoda</taxon>
        <taxon>Coelurosauria</taxon>
        <taxon>Aves</taxon>
        <taxon>Palaeognathae</taxon>
        <taxon>Casuariiformes</taxon>
        <taxon>Casuariidae</taxon>
        <taxon>Casuarius</taxon>
    </lineage>
</organism>
<evidence type="ECO:0000313" key="11">
    <source>
        <dbReference type="Proteomes" id="UP000524187"/>
    </source>
</evidence>
<dbReference type="SMART" id="SM00382">
    <property type="entry name" value="AAA"/>
    <property type="match status" value="1"/>
</dbReference>
<dbReference type="InterPro" id="IPR006594">
    <property type="entry name" value="LisH"/>
</dbReference>
<dbReference type="GO" id="GO:0016887">
    <property type="term" value="F:ATP hydrolysis activity"/>
    <property type="evidence" value="ECO:0007669"/>
    <property type="project" value="InterPro"/>
</dbReference>
<dbReference type="GO" id="GO:0000922">
    <property type="term" value="C:spindle pole"/>
    <property type="evidence" value="ECO:0007669"/>
    <property type="project" value="UniProtKB-SubCell"/>
</dbReference>
<dbReference type="Pfam" id="PF08513">
    <property type="entry name" value="LisH"/>
    <property type="match status" value="1"/>
</dbReference>
<proteinExistence type="inferred from homology"/>
<evidence type="ECO:0000256" key="5">
    <source>
        <dbReference type="ARBA" id="ARBA00022840"/>
    </source>
</evidence>
<reference evidence="10 11" key="1">
    <citation type="submission" date="2019-09" db="EMBL/GenBank/DDBJ databases">
        <title>Bird 10,000 Genomes (B10K) Project - Family phase.</title>
        <authorList>
            <person name="Zhang G."/>
        </authorList>
    </citation>
    <scope>NUCLEOTIDE SEQUENCE [LARGE SCALE GENOMIC DNA]</scope>
    <source>
        <strain evidence="10">B10K-LSUMZ-50683</strain>
        <tissue evidence="10">Muscle</tissue>
    </source>
</reference>
<feature type="domain" description="AAA+ ATPase" evidence="9">
    <location>
        <begin position="278"/>
        <end position="416"/>
    </location>
</feature>
<comment type="caution">
    <text evidence="10">The sequence shown here is derived from an EMBL/GenBank/DDBJ whole genome shotgun (WGS) entry which is preliminary data.</text>
</comment>
<dbReference type="InterPro" id="IPR003959">
    <property type="entry name" value="ATPase_AAA_core"/>
</dbReference>
<dbReference type="InterPro" id="IPR027417">
    <property type="entry name" value="P-loop_NTPase"/>
</dbReference>
<feature type="compositionally biased region" description="Basic and acidic residues" evidence="8">
    <location>
        <begin position="130"/>
        <end position="140"/>
    </location>
</feature>
<dbReference type="AlphaFoldDB" id="A0A7K8N9U4"/>
<gene>
    <name evidence="10" type="primary">Katnal2</name>
    <name evidence="10" type="ORF">CASCAS_R02424</name>
</gene>
<dbReference type="InterPro" id="IPR027497">
    <property type="entry name" value="Katanin_p60_AL2"/>
</dbReference>
<dbReference type="Proteomes" id="UP000524187">
    <property type="component" value="Unassembled WGS sequence"/>
</dbReference>
<keyword evidence="2" id="KW-0963">Cytoplasm</keyword>
<dbReference type="SMART" id="SM00667">
    <property type="entry name" value="LisH"/>
    <property type="match status" value="1"/>
</dbReference>
<dbReference type="Pfam" id="PF17862">
    <property type="entry name" value="AAA_lid_3"/>
    <property type="match status" value="1"/>
</dbReference>
<dbReference type="Gene3D" id="1.10.8.60">
    <property type="match status" value="1"/>
</dbReference>
<dbReference type="CDD" id="cd19509">
    <property type="entry name" value="RecA-like_VPS4-like"/>
    <property type="match status" value="1"/>
</dbReference>
<evidence type="ECO:0000259" key="9">
    <source>
        <dbReference type="SMART" id="SM00382"/>
    </source>
</evidence>
<keyword evidence="11" id="KW-1185">Reference proteome</keyword>
<dbReference type="PROSITE" id="PS50896">
    <property type="entry name" value="LISH"/>
    <property type="match status" value="1"/>
</dbReference>
<dbReference type="EMBL" id="VWPT01000064">
    <property type="protein sequence ID" value="NXE50052.1"/>
    <property type="molecule type" value="Genomic_DNA"/>
</dbReference>
<name>A0A7K8N9U4_CASCA</name>
<keyword evidence="6" id="KW-0206">Cytoskeleton</keyword>
<dbReference type="FunFam" id="1.10.8.60:FF:000048">
    <property type="entry name" value="Katanin p60 ATPase-containing subunit A-like 2"/>
    <property type="match status" value="1"/>
</dbReference>
<evidence type="ECO:0000313" key="10">
    <source>
        <dbReference type="EMBL" id="NXE50052.1"/>
    </source>
</evidence>
<evidence type="ECO:0000256" key="8">
    <source>
        <dbReference type="SAM" id="MobiDB-lite"/>
    </source>
</evidence>
<feature type="region of interest" description="Disordered" evidence="8">
    <location>
        <begin position="111"/>
        <end position="148"/>
    </location>
</feature>
<dbReference type="SUPFAM" id="SSF52540">
    <property type="entry name" value="P-loop containing nucleoside triphosphate hydrolases"/>
    <property type="match status" value="1"/>
</dbReference>
<dbReference type="Gene3D" id="3.40.50.300">
    <property type="entry name" value="P-loop containing nucleotide triphosphate hydrolases"/>
    <property type="match status" value="1"/>
</dbReference>
<dbReference type="InterPro" id="IPR003593">
    <property type="entry name" value="AAA+_ATPase"/>
</dbReference>
<keyword evidence="4" id="KW-0547">Nucleotide-binding</keyword>
<dbReference type="GO" id="GO:0005524">
    <property type="term" value="F:ATP binding"/>
    <property type="evidence" value="ECO:0007669"/>
    <property type="project" value="UniProtKB-KW"/>
</dbReference>
<dbReference type="GO" id="GO:0016853">
    <property type="term" value="F:isomerase activity"/>
    <property type="evidence" value="ECO:0007669"/>
    <property type="project" value="UniProtKB-KW"/>
</dbReference>
<dbReference type="InterPro" id="IPR050304">
    <property type="entry name" value="MT-severing_AAA_ATPase"/>
</dbReference>
<keyword evidence="7" id="KW-0413">Isomerase</keyword>
<dbReference type="HAMAP" id="MF_03025">
    <property type="entry name" value="Katanin_p60_AL2"/>
    <property type="match status" value="1"/>
</dbReference>
<evidence type="ECO:0000256" key="7">
    <source>
        <dbReference type="ARBA" id="ARBA00023235"/>
    </source>
</evidence>
<dbReference type="PANTHER" id="PTHR23074">
    <property type="entry name" value="AAA DOMAIN-CONTAINING"/>
    <property type="match status" value="1"/>
</dbReference>
<dbReference type="PANTHER" id="PTHR23074:SF78">
    <property type="entry name" value="KATANIN P60 ATPASE-CONTAINING SUBUNIT A-LIKE 2"/>
    <property type="match status" value="1"/>
</dbReference>